<evidence type="ECO:0000313" key="2">
    <source>
        <dbReference type="EMBL" id="MCT2587288.1"/>
    </source>
</evidence>
<dbReference type="EMBL" id="JAFFZE010000024">
    <property type="protein sequence ID" value="MCT2587288.1"/>
    <property type="molecule type" value="Genomic_DNA"/>
</dbReference>
<comment type="caution">
    <text evidence="2">The sequence shown here is derived from an EMBL/GenBank/DDBJ whole genome shotgun (WGS) entry which is preliminary data.</text>
</comment>
<gene>
    <name evidence="2" type="ORF">JT362_29610</name>
</gene>
<evidence type="ECO:0000313" key="3">
    <source>
        <dbReference type="Proteomes" id="UP001156441"/>
    </source>
</evidence>
<reference evidence="2 3" key="1">
    <citation type="submission" date="2021-02" db="EMBL/GenBank/DDBJ databases">
        <title>Actinophytocola xerophila sp. nov., isolated from soil of cotton cropping field.</title>
        <authorList>
            <person name="Huang R."/>
            <person name="Chen X."/>
            <person name="Ge X."/>
            <person name="Liu W."/>
        </authorList>
    </citation>
    <scope>NUCLEOTIDE SEQUENCE [LARGE SCALE GENOMIC DNA]</scope>
    <source>
        <strain evidence="2 3">S1-96</strain>
    </source>
</reference>
<keyword evidence="3" id="KW-1185">Reference proteome</keyword>
<dbReference type="Pfam" id="PF04149">
    <property type="entry name" value="DUF397"/>
    <property type="match status" value="2"/>
</dbReference>
<dbReference type="Proteomes" id="UP001156441">
    <property type="component" value="Unassembled WGS sequence"/>
</dbReference>
<accession>A0ABT2JHC7</accession>
<protein>
    <submittedName>
        <fullName evidence="2">DUF397 domain-containing protein</fullName>
    </submittedName>
</protein>
<feature type="domain" description="DUF397" evidence="1">
    <location>
        <begin position="5"/>
        <end position="22"/>
    </location>
</feature>
<dbReference type="RefSeq" id="WP_260195169.1">
    <property type="nucleotide sequence ID" value="NZ_JAFFZE010000024.1"/>
</dbReference>
<dbReference type="InterPro" id="IPR007278">
    <property type="entry name" value="DUF397"/>
</dbReference>
<proteinExistence type="predicted"/>
<sequence length="76" mass="8119">MLLSTWRKSSHSEAPDGDCVEVAWRKSSYSSSPDGNCVEVAFVPVGVAVRDSKNTSGPTLAFENAAWRGFLATAGR</sequence>
<evidence type="ECO:0000259" key="1">
    <source>
        <dbReference type="Pfam" id="PF04149"/>
    </source>
</evidence>
<name>A0ABT2JHC7_9PSEU</name>
<feature type="domain" description="DUF397" evidence="1">
    <location>
        <begin position="23"/>
        <end position="74"/>
    </location>
</feature>
<organism evidence="2 3">
    <name type="scientific">Actinophytocola gossypii</name>
    <dbReference type="NCBI Taxonomy" id="2812003"/>
    <lineage>
        <taxon>Bacteria</taxon>
        <taxon>Bacillati</taxon>
        <taxon>Actinomycetota</taxon>
        <taxon>Actinomycetes</taxon>
        <taxon>Pseudonocardiales</taxon>
        <taxon>Pseudonocardiaceae</taxon>
    </lineage>
</organism>